<proteinExistence type="predicted"/>
<dbReference type="Pfam" id="PF03372">
    <property type="entry name" value="Exo_endo_phos"/>
    <property type="match status" value="1"/>
</dbReference>
<sequence>MMESSRTKYSGDKIAFQSDLRVKAVRGDSNMDEYQSTTHTETGQNQTRSMENKNVKKDKETDLRIGTWNVQTLAQCGKLENLKIEMKRMKMNLVGIGEMRWKEKGDIWTGDYRLIHTGSTNGQEGVGLLLDKKLGKLVDSYLQFNTRIIMVRLKTKPTPTVVIQVYMPTSAADDETIETMYENIEETMKYVKGDENLIIMGDWNAVVGEEQNDVVGRFGLGRRNVRGERLIEFCQKHKLILTNTFFKHHKRRRYTWKMPGDIARYQIDFIMVKQRFRNQVKDSRSYPAADVGSDHNLVMMKCNLKFKKLEKKKSNLKKWNVTSLKNQQIQERYKRETDQELEDKNDIEAKWKDIKQTLEKKAEEIVGYKRNDIKKPWITEEIVNLIEERRQAKKDHSENGRQTYSRLKCQIINKCRKAKEMWIEEGCQEVEASMALGKIDIAYKTIKKNFEEVKPTVKNIRNKDEEILIEDGKIADRWKEYLENLYRSYNENVELGIPAASEENNLGDPILRSEFDLAVKLMKNNKTPGVDNINSELIKYAGEKLQDEIYNLTSTIYNTGTVPKDFTQSNIVTLPKTAGADKCENFRTLSLIRTPCFKNSNQNY</sequence>
<name>A0A8D8YQU9_9HEMI</name>
<feature type="region of interest" description="Disordered" evidence="1">
    <location>
        <begin position="27"/>
        <end position="58"/>
    </location>
</feature>
<dbReference type="EMBL" id="HBUF01389731">
    <property type="protein sequence ID" value="CAG6733399.1"/>
    <property type="molecule type" value="Transcribed_RNA"/>
</dbReference>
<dbReference type="InterPro" id="IPR005135">
    <property type="entry name" value="Endo/exonuclease/phosphatase"/>
</dbReference>
<dbReference type="InterPro" id="IPR036691">
    <property type="entry name" value="Endo/exonu/phosph_ase_sf"/>
</dbReference>
<feature type="domain" description="Endonuclease/exonuclease/phosphatase" evidence="2">
    <location>
        <begin position="66"/>
        <end position="295"/>
    </location>
</feature>
<organism evidence="3">
    <name type="scientific">Cacopsylla melanoneura</name>
    <dbReference type="NCBI Taxonomy" id="428564"/>
    <lineage>
        <taxon>Eukaryota</taxon>
        <taxon>Metazoa</taxon>
        <taxon>Ecdysozoa</taxon>
        <taxon>Arthropoda</taxon>
        <taxon>Hexapoda</taxon>
        <taxon>Insecta</taxon>
        <taxon>Pterygota</taxon>
        <taxon>Neoptera</taxon>
        <taxon>Paraneoptera</taxon>
        <taxon>Hemiptera</taxon>
        <taxon>Sternorrhyncha</taxon>
        <taxon>Psylloidea</taxon>
        <taxon>Psyllidae</taxon>
        <taxon>Psyllinae</taxon>
        <taxon>Cacopsylla</taxon>
    </lineage>
</organism>
<dbReference type="SUPFAM" id="SSF56219">
    <property type="entry name" value="DNase I-like"/>
    <property type="match status" value="1"/>
</dbReference>
<dbReference type="Gene3D" id="3.60.10.10">
    <property type="entry name" value="Endonuclease/exonuclease/phosphatase"/>
    <property type="match status" value="1"/>
</dbReference>
<feature type="compositionally biased region" description="Polar residues" evidence="1">
    <location>
        <begin position="32"/>
        <end position="49"/>
    </location>
</feature>
<protein>
    <submittedName>
        <fullName evidence="3">Craniofacial development protein 2</fullName>
    </submittedName>
</protein>
<evidence type="ECO:0000256" key="1">
    <source>
        <dbReference type="SAM" id="MobiDB-lite"/>
    </source>
</evidence>
<evidence type="ECO:0000259" key="2">
    <source>
        <dbReference type="Pfam" id="PF03372"/>
    </source>
</evidence>
<evidence type="ECO:0000313" key="3">
    <source>
        <dbReference type="EMBL" id="CAG6733399.1"/>
    </source>
</evidence>
<dbReference type="PANTHER" id="PTHR47510">
    <property type="entry name" value="REVERSE TRANSCRIPTASE DOMAIN-CONTAINING PROTEIN"/>
    <property type="match status" value="1"/>
</dbReference>
<dbReference type="CDD" id="cd09076">
    <property type="entry name" value="L1-EN"/>
    <property type="match status" value="1"/>
</dbReference>
<reference evidence="3" key="1">
    <citation type="submission" date="2021-05" db="EMBL/GenBank/DDBJ databases">
        <authorList>
            <person name="Alioto T."/>
            <person name="Alioto T."/>
            <person name="Gomez Garrido J."/>
        </authorList>
    </citation>
    <scope>NUCLEOTIDE SEQUENCE</scope>
</reference>
<dbReference type="AlphaFoldDB" id="A0A8D8YQU9"/>
<accession>A0A8D8YQU9</accession>
<dbReference type="PANTHER" id="PTHR47510:SF3">
    <property type="entry name" value="ENDO_EXONUCLEASE_PHOSPHATASE DOMAIN-CONTAINING PROTEIN"/>
    <property type="match status" value="1"/>
</dbReference>
<dbReference type="GO" id="GO:0003824">
    <property type="term" value="F:catalytic activity"/>
    <property type="evidence" value="ECO:0007669"/>
    <property type="project" value="InterPro"/>
</dbReference>